<dbReference type="GO" id="GO:0030127">
    <property type="term" value="C:COPII vesicle coat"/>
    <property type="evidence" value="ECO:0007669"/>
    <property type="project" value="TreeGrafter"/>
</dbReference>
<keyword evidence="3" id="KW-0677">Repeat</keyword>
<dbReference type="GO" id="GO:0090110">
    <property type="term" value="P:COPII-coated vesicle cargo loading"/>
    <property type="evidence" value="ECO:0007669"/>
    <property type="project" value="TreeGrafter"/>
</dbReference>
<keyword evidence="2" id="KW-0853">WD repeat</keyword>
<name>A0AAD3S507_NEPGR</name>
<keyword evidence="4" id="KW-0812">Transmembrane</keyword>
<accession>A0AAD3S507</accession>
<keyword evidence="4" id="KW-1133">Transmembrane helix</keyword>
<keyword evidence="6" id="KW-1185">Reference proteome</keyword>
<proteinExistence type="predicted"/>
<comment type="caution">
    <text evidence="5">The sequence shown here is derived from an EMBL/GenBank/DDBJ whole genome shotgun (WGS) entry which is preliminary data.</text>
</comment>
<dbReference type="GO" id="GO:0070971">
    <property type="term" value="C:endoplasmic reticulum exit site"/>
    <property type="evidence" value="ECO:0007669"/>
    <property type="project" value="TreeGrafter"/>
</dbReference>
<evidence type="ECO:0000256" key="3">
    <source>
        <dbReference type="ARBA" id="ARBA00022737"/>
    </source>
</evidence>
<sequence>MFENDGMTRTRLPNHLGFCIPEEPKDTTEDVLSQQVNILGLEIIQRAGYAEDKDTAVCSYDNMEDFFNYLLSPKADTPISNLGNNFGAGETALSDDHAKLEFHGQAERSVLAFDDAVQHALVAGDYKGHLHSAYLQVEWLMLLLLLMFGVLPSGKVDFACSRYGVEETDFGAGRLRGSSEIRAIVLEHFLRIEQDMRKIKIQQSCSYDNGEDFFNYLLSSKADTPISTPGNNFGGGETALSDDHAKVEFDGQAERTVPAFDDAVQQALGVGYYKGAVAHSAYLQVEWLMFLLLLMFGCFLLGKYT</sequence>
<evidence type="ECO:0000256" key="4">
    <source>
        <dbReference type="SAM" id="Phobius"/>
    </source>
</evidence>
<dbReference type="PANTHER" id="PTHR13923">
    <property type="entry name" value="SEC31-RELATED PROTEIN"/>
    <property type="match status" value="1"/>
</dbReference>
<feature type="transmembrane region" description="Helical" evidence="4">
    <location>
        <begin position="281"/>
        <end position="302"/>
    </location>
</feature>
<dbReference type="GO" id="GO:0007029">
    <property type="term" value="P:endoplasmic reticulum organization"/>
    <property type="evidence" value="ECO:0007669"/>
    <property type="project" value="TreeGrafter"/>
</dbReference>
<dbReference type="PANTHER" id="PTHR13923:SF11">
    <property type="entry name" value="SECRETORY 31, ISOFORM D"/>
    <property type="match status" value="1"/>
</dbReference>
<dbReference type="GO" id="GO:0005198">
    <property type="term" value="F:structural molecule activity"/>
    <property type="evidence" value="ECO:0007669"/>
    <property type="project" value="TreeGrafter"/>
</dbReference>
<reference evidence="5" key="1">
    <citation type="submission" date="2023-05" db="EMBL/GenBank/DDBJ databases">
        <title>Nepenthes gracilis genome sequencing.</title>
        <authorList>
            <person name="Fukushima K."/>
        </authorList>
    </citation>
    <scope>NUCLEOTIDE SEQUENCE</scope>
    <source>
        <strain evidence="5">SING2019-196</strain>
    </source>
</reference>
<dbReference type="InterPro" id="IPR040251">
    <property type="entry name" value="SEC31-like"/>
</dbReference>
<evidence type="ECO:0000313" key="6">
    <source>
        <dbReference type="Proteomes" id="UP001279734"/>
    </source>
</evidence>
<evidence type="ECO:0000256" key="1">
    <source>
        <dbReference type="ARBA" id="ARBA00022448"/>
    </source>
</evidence>
<keyword evidence="1" id="KW-0813">Transport</keyword>
<gene>
    <name evidence="5" type="ORF">Nepgr_006240</name>
</gene>
<dbReference type="EMBL" id="BSYO01000005">
    <property type="protein sequence ID" value="GMH04401.1"/>
    <property type="molecule type" value="Genomic_DNA"/>
</dbReference>
<dbReference type="AlphaFoldDB" id="A0AAD3S507"/>
<protein>
    <submittedName>
        <fullName evidence="5">Uncharacterized protein</fullName>
    </submittedName>
</protein>
<evidence type="ECO:0000256" key="2">
    <source>
        <dbReference type="ARBA" id="ARBA00022574"/>
    </source>
</evidence>
<organism evidence="5 6">
    <name type="scientific">Nepenthes gracilis</name>
    <name type="common">Slender pitcher plant</name>
    <dbReference type="NCBI Taxonomy" id="150966"/>
    <lineage>
        <taxon>Eukaryota</taxon>
        <taxon>Viridiplantae</taxon>
        <taxon>Streptophyta</taxon>
        <taxon>Embryophyta</taxon>
        <taxon>Tracheophyta</taxon>
        <taxon>Spermatophyta</taxon>
        <taxon>Magnoliopsida</taxon>
        <taxon>eudicotyledons</taxon>
        <taxon>Gunneridae</taxon>
        <taxon>Pentapetalae</taxon>
        <taxon>Caryophyllales</taxon>
        <taxon>Nepenthaceae</taxon>
        <taxon>Nepenthes</taxon>
    </lineage>
</organism>
<keyword evidence="4" id="KW-0472">Membrane</keyword>
<evidence type="ECO:0000313" key="5">
    <source>
        <dbReference type="EMBL" id="GMH04401.1"/>
    </source>
</evidence>
<dbReference type="Proteomes" id="UP001279734">
    <property type="component" value="Unassembled WGS sequence"/>
</dbReference>